<keyword evidence="1" id="KW-0732">Signal</keyword>
<dbReference type="EMBL" id="GG698494">
    <property type="protein sequence ID" value="EGD96428.1"/>
    <property type="molecule type" value="Genomic_DNA"/>
</dbReference>
<evidence type="ECO:0000256" key="1">
    <source>
        <dbReference type="SAM" id="SignalP"/>
    </source>
</evidence>
<gene>
    <name evidence="2" type="ORF">TESG_08441</name>
</gene>
<feature type="signal peptide" evidence="1">
    <location>
        <begin position="1"/>
        <end position="29"/>
    </location>
</feature>
<name>F2RYM9_TRIT1</name>
<feature type="chain" id="PRO_5003286802" evidence="1">
    <location>
        <begin position="30"/>
        <end position="68"/>
    </location>
</feature>
<accession>F2RYM9</accession>
<organism evidence="2 3">
    <name type="scientific">Trichophyton tonsurans (strain CBS 112818)</name>
    <name type="common">Scalp ringworm fungus</name>
    <dbReference type="NCBI Taxonomy" id="647933"/>
    <lineage>
        <taxon>Eukaryota</taxon>
        <taxon>Fungi</taxon>
        <taxon>Dikarya</taxon>
        <taxon>Ascomycota</taxon>
        <taxon>Pezizomycotina</taxon>
        <taxon>Eurotiomycetes</taxon>
        <taxon>Eurotiomycetidae</taxon>
        <taxon>Onygenales</taxon>
        <taxon>Arthrodermataceae</taxon>
        <taxon>Trichophyton</taxon>
    </lineage>
</organism>
<dbReference type="AlphaFoldDB" id="F2RYM9"/>
<sequence length="68" mass="6994">MQLKVVVLAISALLASLVITASPIGGAAADTVTNMGQSAPNLSGRYVEIPHFLNENVSEGLGVFTLLI</sequence>
<dbReference type="Proteomes" id="UP000009172">
    <property type="component" value="Unassembled WGS sequence"/>
</dbReference>
<reference evidence="3" key="1">
    <citation type="journal article" date="2012" name="MBio">
        <title>Comparative genome analysis of Trichophyton rubrum and related dermatophytes reveals candidate genes involved in infection.</title>
        <authorList>
            <person name="Martinez D.A."/>
            <person name="Oliver B.G."/>
            <person name="Graeser Y."/>
            <person name="Goldberg J.M."/>
            <person name="Li W."/>
            <person name="Martinez-Rossi N.M."/>
            <person name="Monod M."/>
            <person name="Shelest E."/>
            <person name="Barton R.C."/>
            <person name="Birch E."/>
            <person name="Brakhage A.A."/>
            <person name="Chen Z."/>
            <person name="Gurr S.J."/>
            <person name="Heiman D."/>
            <person name="Heitman J."/>
            <person name="Kosti I."/>
            <person name="Rossi A."/>
            <person name="Saif S."/>
            <person name="Samalova M."/>
            <person name="Saunders C.W."/>
            <person name="Shea T."/>
            <person name="Summerbell R.C."/>
            <person name="Xu J."/>
            <person name="Young S."/>
            <person name="Zeng Q."/>
            <person name="Birren B.W."/>
            <person name="Cuomo C.A."/>
            <person name="White T.C."/>
        </authorList>
    </citation>
    <scope>NUCLEOTIDE SEQUENCE [LARGE SCALE GENOMIC DNA]</scope>
    <source>
        <strain evidence="3">CBS 112818</strain>
    </source>
</reference>
<keyword evidence="3" id="KW-1185">Reference proteome</keyword>
<proteinExistence type="predicted"/>
<evidence type="ECO:0000313" key="3">
    <source>
        <dbReference type="Proteomes" id="UP000009172"/>
    </source>
</evidence>
<evidence type="ECO:0000313" key="2">
    <source>
        <dbReference type="EMBL" id="EGD96428.1"/>
    </source>
</evidence>
<dbReference type="HOGENOM" id="CLU_2795773_0_0_1"/>
<protein>
    <submittedName>
        <fullName evidence="2">Uncharacterized protein</fullName>
    </submittedName>
</protein>